<reference evidence="2 3" key="1">
    <citation type="journal article" date="2014" name="Genome Announc.">
        <title>Draft Genome Sequence of Amycolatopsis lurida NRRL 2430, Producer of the Glycopeptide Family Antibiotic Ristocetin.</title>
        <authorList>
            <person name="Kwun M.J."/>
            <person name="Hong H.J."/>
        </authorList>
    </citation>
    <scope>NUCLEOTIDE SEQUENCE [LARGE SCALE GENOMIC DNA]</scope>
    <source>
        <strain evidence="2 3">NRRL 2430</strain>
    </source>
</reference>
<gene>
    <name evidence="2" type="ORF">BB31_34940</name>
</gene>
<feature type="region of interest" description="Disordered" evidence="1">
    <location>
        <begin position="47"/>
        <end position="73"/>
    </location>
</feature>
<protein>
    <submittedName>
        <fullName evidence="2">Uncharacterized protein</fullName>
    </submittedName>
</protein>
<keyword evidence="3" id="KW-1185">Reference proteome</keyword>
<organism evidence="2 3">
    <name type="scientific">Amycolatopsis lurida NRRL 2430</name>
    <dbReference type="NCBI Taxonomy" id="1460371"/>
    <lineage>
        <taxon>Bacteria</taxon>
        <taxon>Bacillati</taxon>
        <taxon>Actinomycetota</taxon>
        <taxon>Actinomycetes</taxon>
        <taxon>Pseudonocardiales</taxon>
        <taxon>Pseudonocardiaceae</taxon>
        <taxon>Amycolatopsis</taxon>
    </lineage>
</organism>
<proteinExistence type="predicted"/>
<sequence length="73" mass="7960">MEDIRAQGTARYERVMTAEVPDTVDESGAVVIDDEISAESIVALKAAATPAAPRQRHRQPRPLIHRTARGPRG</sequence>
<accession>A0A2P2FIT5</accession>
<dbReference type="Proteomes" id="UP000256220">
    <property type="component" value="Unassembled WGS sequence"/>
</dbReference>
<dbReference type="AlphaFoldDB" id="A0A2P2FIT5"/>
<comment type="caution">
    <text evidence="2">The sequence shown here is derived from an EMBL/GenBank/DDBJ whole genome shotgun (WGS) entry which is preliminary data.</text>
</comment>
<evidence type="ECO:0000313" key="2">
    <source>
        <dbReference type="EMBL" id="KFU76638.1"/>
    </source>
</evidence>
<name>A0A2P2FIT5_AMYLU</name>
<evidence type="ECO:0000256" key="1">
    <source>
        <dbReference type="SAM" id="MobiDB-lite"/>
    </source>
</evidence>
<feature type="compositionally biased region" description="Basic residues" evidence="1">
    <location>
        <begin position="54"/>
        <end position="73"/>
    </location>
</feature>
<dbReference type="EMBL" id="JFBM01000041">
    <property type="protein sequence ID" value="KFU76638.1"/>
    <property type="molecule type" value="Genomic_DNA"/>
</dbReference>
<evidence type="ECO:0000313" key="3">
    <source>
        <dbReference type="Proteomes" id="UP000256220"/>
    </source>
</evidence>